<comment type="caution">
    <text evidence="1">The sequence shown here is derived from an EMBL/GenBank/DDBJ whole genome shotgun (WGS) entry which is preliminary data.</text>
</comment>
<evidence type="ECO:0000313" key="2">
    <source>
        <dbReference type="Proteomes" id="UP000279470"/>
    </source>
</evidence>
<sequence>MANVCKADDGFTKAFLTIKKNHPYQKDIFVGFGGKELTCDNYVELLGENSFHPERFKCEDGQFKECLSWGSEKVQHYGWHESDKCIDFIEKTAFVFDMNEGYFDFGKGEL</sequence>
<proteinExistence type="predicted"/>
<evidence type="ECO:0000313" key="1">
    <source>
        <dbReference type="EMBL" id="RST68100.1"/>
    </source>
</evidence>
<dbReference type="Proteomes" id="UP000279470">
    <property type="component" value="Unassembled WGS sequence"/>
</dbReference>
<name>A0A3R9ZP60_9RICK</name>
<reference evidence="2" key="1">
    <citation type="submission" date="2018-11" db="EMBL/GenBank/DDBJ databases">
        <title>Phylogenetic, genomic, and biogeographic characterization of a novel and ubiquitous marine invertebrate-associated Rickettsiales parasite, Candidatus Marinoinvertebrata rohwerii, gen. nov., sp. nov.</title>
        <authorList>
            <person name="Klinges J.G."/>
            <person name="Rosales S.M."/>
            <person name="Mcminds R."/>
            <person name="Shaver E.C."/>
            <person name="Shantz A."/>
            <person name="Peters E.C."/>
            <person name="Burkepile D.E."/>
            <person name="Silliman B.R."/>
            <person name="Vega Thurber R.L."/>
        </authorList>
    </citation>
    <scope>NUCLEOTIDE SEQUENCE [LARGE SCALE GENOMIC DNA]</scope>
    <source>
        <strain evidence="2">a_cerv_44</strain>
    </source>
</reference>
<dbReference type="EMBL" id="RXFM01000030">
    <property type="protein sequence ID" value="RST68100.1"/>
    <property type="molecule type" value="Genomic_DNA"/>
</dbReference>
<organism evidence="1 2">
    <name type="scientific">Candidatus Aquarickettsia rohweri</name>
    <dbReference type="NCBI Taxonomy" id="2602574"/>
    <lineage>
        <taxon>Bacteria</taxon>
        <taxon>Pseudomonadati</taxon>
        <taxon>Pseudomonadota</taxon>
        <taxon>Alphaproteobacteria</taxon>
        <taxon>Rickettsiales</taxon>
        <taxon>Candidatus Midichloriaceae</taxon>
        <taxon>Candidatus Aquarickettsia</taxon>
    </lineage>
</organism>
<keyword evidence="2" id="KW-1185">Reference proteome</keyword>
<dbReference type="RefSeq" id="WP_126044656.1">
    <property type="nucleotide sequence ID" value="NZ_RXFM01000030.1"/>
</dbReference>
<accession>A0A3R9ZP60</accession>
<protein>
    <submittedName>
        <fullName evidence="1">Uncharacterized protein</fullName>
    </submittedName>
</protein>
<dbReference type="AlphaFoldDB" id="A0A3R9ZP60"/>
<gene>
    <name evidence="1" type="ORF">EIC27_02935</name>
</gene>